<keyword evidence="2" id="KW-0067">ATP-binding</keyword>
<gene>
    <name evidence="4" type="ORF">BOO71_0011041</name>
</gene>
<reference evidence="4 5" key="1">
    <citation type="submission" date="2017-01" db="EMBL/GenBank/DDBJ databases">
        <title>Genome Analysis of Deinococcus marmoris KOPRI26562.</title>
        <authorList>
            <person name="Kim J.H."/>
            <person name="Oh H.-M."/>
        </authorList>
    </citation>
    <scope>NUCLEOTIDE SEQUENCE [LARGE SCALE GENOMIC DNA]</scope>
    <source>
        <strain evidence="4 5">KOPRI26562</strain>
    </source>
</reference>
<evidence type="ECO:0000313" key="5">
    <source>
        <dbReference type="Proteomes" id="UP000186607"/>
    </source>
</evidence>
<dbReference type="InterPro" id="IPR036597">
    <property type="entry name" value="Fido-like_dom_sf"/>
</dbReference>
<accession>A0A1U7NUX6</accession>
<feature type="domain" description="Fido" evidence="3">
    <location>
        <begin position="38"/>
        <end position="179"/>
    </location>
</feature>
<dbReference type="AlphaFoldDB" id="A0A1U7NUX6"/>
<dbReference type="PROSITE" id="PS51459">
    <property type="entry name" value="FIDO"/>
    <property type="match status" value="1"/>
</dbReference>
<dbReference type="Gene3D" id="1.10.3290.10">
    <property type="entry name" value="Fido-like domain"/>
    <property type="match status" value="1"/>
</dbReference>
<dbReference type="RefSeq" id="WP_075835000.1">
    <property type="nucleotide sequence ID" value="NZ_MSTI01000133.1"/>
</dbReference>
<dbReference type="Proteomes" id="UP000186607">
    <property type="component" value="Unassembled WGS sequence"/>
</dbReference>
<dbReference type="SUPFAM" id="SSF140931">
    <property type="entry name" value="Fic-like"/>
    <property type="match status" value="1"/>
</dbReference>
<dbReference type="OrthoDB" id="9813719at2"/>
<sequence>MGHTGTDGQPFSSDEIERLQRALVALEVSCLRVAPERLSFALLLGWHSELSAGITRMQPGEWRSVEITFGSNFGTPPERITTDLGRVLDVHHQTLTTWEEDAPTGLTVLEYATQLHADLIDIHPFWDGNGRLSRLVQAWLCWSYGLPAPRYVDRPQYLAGLNRYLHTGSLGLLMQATMAALPDAQE</sequence>
<keyword evidence="2" id="KW-0547">Nucleotide-binding</keyword>
<keyword evidence="5" id="KW-1185">Reference proteome</keyword>
<comment type="caution">
    <text evidence="4">The sequence shown here is derived from an EMBL/GenBank/DDBJ whole genome shotgun (WGS) entry which is preliminary data.</text>
</comment>
<feature type="binding site" evidence="2">
    <location>
        <begin position="127"/>
        <end position="134"/>
    </location>
    <ligand>
        <name>ATP</name>
        <dbReference type="ChEBI" id="CHEBI:30616"/>
    </ligand>
</feature>
<organism evidence="4 5">
    <name type="scientific">Deinococcus marmoris</name>
    <dbReference type="NCBI Taxonomy" id="249408"/>
    <lineage>
        <taxon>Bacteria</taxon>
        <taxon>Thermotogati</taxon>
        <taxon>Deinococcota</taxon>
        <taxon>Deinococci</taxon>
        <taxon>Deinococcales</taxon>
        <taxon>Deinococcaceae</taxon>
        <taxon>Deinococcus</taxon>
    </lineage>
</organism>
<proteinExistence type="predicted"/>
<protein>
    <recommendedName>
        <fullName evidence="3">Fido domain-containing protein</fullName>
    </recommendedName>
</protein>
<feature type="active site" evidence="1">
    <location>
        <position position="123"/>
    </location>
</feature>
<dbReference type="PANTHER" id="PTHR13504:SF38">
    <property type="entry name" value="FIDO DOMAIN-CONTAINING PROTEIN"/>
    <property type="match status" value="1"/>
</dbReference>
<dbReference type="InterPro" id="IPR003812">
    <property type="entry name" value="Fido"/>
</dbReference>
<name>A0A1U7NUX6_9DEIO</name>
<dbReference type="GO" id="GO:0005524">
    <property type="term" value="F:ATP binding"/>
    <property type="evidence" value="ECO:0007669"/>
    <property type="project" value="UniProtKB-KW"/>
</dbReference>
<dbReference type="PANTHER" id="PTHR13504">
    <property type="entry name" value="FIDO DOMAIN-CONTAINING PROTEIN DDB_G0283145"/>
    <property type="match status" value="1"/>
</dbReference>
<evidence type="ECO:0000256" key="2">
    <source>
        <dbReference type="PIRSR" id="PIRSR640198-2"/>
    </source>
</evidence>
<dbReference type="EMBL" id="MSTI01000133">
    <property type="protein sequence ID" value="OLV16724.1"/>
    <property type="molecule type" value="Genomic_DNA"/>
</dbReference>
<evidence type="ECO:0000259" key="3">
    <source>
        <dbReference type="PROSITE" id="PS51459"/>
    </source>
</evidence>
<evidence type="ECO:0000313" key="4">
    <source>
        <dbReference type="EMBL" id="OLV16724.1"/>
    </source>
</evidence>
<dbReference type="InterPro" id="IPR040198">
    <property type="entry name" value="Fido_containing"/>
</dbReference>
<evidence type="ECO:0000256" key="1">
    <source>
        <dbReference type="PIRSR" id="PIRSR640198-1"/>
    </source>
</evidence>
<dbReference type="Pfam" id="PF02661">
    <property type="entry name" value="Fic"/>
    <property type="match status" value="1"/>
</dbReference>
<dbReference type="STRING" id="249408.BOO71_0011041"/>